<protein>
    <recommendedName>
        <fullName evidence="3">Minor tail protein</fullName>
    </recommendedName>
</protein>
<reference evidence="2" key="1">
    <citation type="journal article" date="2019" name="Int. J. Syst. Evol. Microbiol.">
        <title>The Global Catalogue of Microorganisms (GCM) 10K type strain sequencing project: providing services to taxonomists for standard genome sequencing and annotation.</title>
        <authorList>
            <consortium name="The Broad Institute Genomics Platform"/>
            <consortium name="The Broad Institute Genome Sequencing Center for Infectious Disease"/>
            <person name="Wu L."/>
            <person name="Ma J."/>
        </authorList>
    </citation>
    <scope>NUCLEOTIDE SEQUENCE [LARGE SCALE GENOMIC DNA]</scope>
    <source>
        <strain evidence="2">JCM 16365</strain>
    </source>
</reference>
<sequence length="378" mass="41783">MVKFSVFETRGGQTIAEVEPVGHSWEEQSNTAETLTVPFLGLDEWQNILTPWKHSLALELEGRVLGGPIIPAELDANTSEVTVSARGLAFMLSHVPVMPVAALTRPLAPNGEPDPTLDTIISGVDHGTIGKRLVQQAAEWPGWTDIPIRYHDDRVGSRQESYQAVQRKSVASALEDLSAQQQGPDIRLRLERTSDSSFGWVYESGTETQPRMQGEVPLTWEPSTVVGLGVRNDPSQMGSISWAEGGRTTDQTLIRMMYDSYLVDRGFPLLHLESDASLSTVRLETLDSHNAEKLRTARVPAQFWTFQVPMDMPPYPHEYRCGDLVTLMLSPDDQWRVGLIPRRAIASATPVAVTRRIVGVSGSSRSPYITITCGEFYG</sequence>
<gene>
    <name evidence="1" type="ORF">GCM10009862_15730</name>
</gene>
<comment type="caution">
    <text evidence="1">The sequence shown here is derived from an EMBL/GenBank/DDBJ whole genome shotgun (WGS) entry which is preliminary data.</text>
</comment>
<accession>A0ABP6BM83</accession>
<evidence type="ECO:0000313" key="1">
    <source>
        <dbReference type="EMBL" id="GAA2577253.1"/>
    </source>
</evidence>
<proteinExistence type="predicted"/>
<dbReference type="EMBL" id="BAAARI010000011">
    <property type="protein sequence ID" value="GAA2577253.1"/>
    <property type="molecule type" value="Genomic_DNA"/>
</dbReference>
<organism evidence="1 2">
    <name type="scientific">Microbacterium binotii</name>
    <dbReference type="NCBI Taxonomy" id="462710"/>
    <lineage>
        <taxon>Bacteria</taxon>
        <taxon>Bacillati</taxon>
        <taxon>Actinomycetota</taxon>
        <taxon>Actinomycetes</taxon>
        <taxon>Micrococcales</taxon>
        <taxon>Microbacteriaceae</taxon>
        <taxon>Microbacterium</taxon>
    </lineage>
</organism>
<keyword evidence="2" id="KW-1185">Reference proteome</keyword>
<name>A0ABP6BM83_9MICO</name>
<evidence type="ECO:0008006" key="3">
    <source>
        <dbReference type="Google" id="ProtNLM"/>
    </source>
</evidence>
<dbReference type="Proteomes" id="UP001500274">
    <property type="component" value="Unassembled WGS sequence"/>
</dbReference>
<evidence type="ECO:0000313" key="2">
    <source>
        <dbReference type="Proteomes" id="UP001500274"/>
    </source>
</evidence>